<feature type="region of interest" description="Disordered" evidence="1">
    <location>
        <begin position="833"/>
        <end position="852"/>
    </location>
</feature>
<keyword evidence="4" id="KW-1185">Reference proteome</keyword>
<feature type="compositionally biased region" description="Pro residues" evidence="1">
    <location>
        <begin position="1107"/>
        <end position="1117"/>
    </location>
</feature>
<feature type="compositionally biased region" description="Pro residues" evidence="1">
    <location>
        <begin position="897"/>
        <end position="907"/>
    </location>
</feature>
<sequence length="1322" mass="146125">MLMLCSEWYVIKRLPDLHSVGILVSFLVGGGDSYINTHRIIYRWFFWPLKMQPPRPFQGVPYDKDMFSFLPALTNQNVLVESSRKRKLWASDSQMTTPAPTMAYDSLGNLYPQGNAGDLRRKEVQSFVPSSPRKSSTFRDHLDSAKFGNQNDSSAPLYSDERACHEYFPFIGQSQSSNYNESPSLVQSSASLNHESSNCSTLVTEYFNQNGSHDSNAHLGEDENGLRIRKSQSYGLQMPTLMKVEGSNFNERINGESQNMQQNVSNPGVYTVSSDEKGPNEHSYQADTSANIGLDDTSNFLRVEGTKMLGDNVGYSIHNLLETNSILQQALRLLSASSGTGLTINQDGSIQGCEGDATKIKLTINPHTQNLSHSSIDVTPSMGGEACRNLDKTIISGDGGSVNVNDGLKSEFGGSSLSEKLWDGTLQLSSSVSVSAIAFFKSGEWMQDFSLSGSVEVKGKVRLEAFEKYIQDLPRSRSRGLMVMSLLAKEGSSAANLKNMTEVATKYKEGKRVGIAQLNKGVDIYICPHSDAVITILAKHGFFNGMAAVKEKSDPLLGCVVWRRKLTSAPASETAVIDAPHSGASLSNLSYENSEKIQNEVGSGNNSSVNKSPELSIGPCIGQPELSMIPENNLTSVSVNNTQLSEFHSNVETIAPNSSNIPVLNQSTVLSDDEDLPEYDFGAVISQTFDSQSSVAVLYSPTPESEQFKDSHVNQPIAAQMRSESSTVSEVLPDLRFQGQPQNMKHQSEAHNSSIPAQQEKQIGDYTISLRPSVQGLAPGNMGHQPETRIPSWSNEEQKLVDSWTATKKPKNLFDDDEMPEWYPPDFKTMKTEVNERPGPSFGSSNPMVSRSSFTDLATGRQLPSPPPLPPLPPRAVAQVWILDKDHSTENQLSTLPPLPPLPPPPTVAQGQLFDINHSTEHQRSLPPPLPPLPPPTTVVQPQLLDKNRPTEYQRSLHPPLPPLPPPAVAQVQLFDNNHPTEHQRALPTPLPPLPPPADAQVQFLRKNRLTEHQRSLTPPLPPLPHPAEAQVQLLDKNHPTEHRRSLTPPLPPLPHPAEAQVQLLDKNHPTEHYRFLPPPLPPIPPAAVTKEQRLDKHHPTEHQYSRPPPPSRPPRPLSTQGQLFDRDYPPVPHSPKPAVNALMHGNSYAEEPSKHYSSPAAQPRTRFQSKEYPPPLPPNPPPPLNRPHYSDDKRHGPHFSKPSVNNFTRDGSVAQSSLARFQDQCYSPAPHFPPPVPEKSTANNLMHERSADVSTRRRFQNNDHSSPCARPPADMPEAGGSRDEVPPFPPGFTQNFAFRPQFNWHRMNNHAHHSNWRNSRS</sequence>
<feature type="domain" description="Spen paralogue and orthologue SPOC C-terminal" evidence="2">
    <location>
        <begin position="418"/>
        <end position="563"/>
    </location>
</feature>
<dbReference type="GO" id="GO:0006351">
    <property type="term" value="P:DNA-templated transcription"/>
    <property type="evidence" value="ECO:0007669"/>
    <property type="project" value="TreeGrafter"/>
</dbReference>
<evidence type="ECO:0000313" key="4">
    <source>
        <dbReference type="Proteomes" id="UP001443914"/>
    </source>
</evidence>
<dbReference type="CDD" id="cd21538">
    <property type="entry name" value="SPOC_TFIIS"/>
    <property type="match status" value="1"/>
</dbReference>
<dbReference type="EMBL" id="JBDFQZ010000007">
    <property type="protein sequence ID" value="KAK9706216.1"/>
    <property type="molecule type" value="Genomic_DNA"/>
</dbReference>
<feature type="compositionally biased region" description="Polar residues" evidence="1">
    <location>
        <begin position="147"/>
        <end position="156"/>
    </location>
</feature>
<feature type="region of interest" description="Disordered" evidence="1">
    <location>
        <begin position="126"/>
        <end position="156"/>
    </location>
</feature>
<proteinExistence type="predicted"/>
<feature type="region of interest" description="Disordered" evidence="1">
    <location>
        <begin position="257"/>
        <end position="287"/>
    </location>
</feature>
<feature type="region of interest" description="Disordered" evidence="1">
    <location>
        <begin position="884"/>
        <end position="969"/>
    </location>
</feature>
<evidence type="ECO:0000313" key="3">
    <source>
        <dbReference type="EMBL" id="KAK9706216.1"/>
    </source>
</evidence>
<accession>A0AAW1JQL6</accession>
<feature type="compositionally biased region" description="Pro residues" evidence="1">
    <location>
        <begin position="926"/>
        <end position="937"/>
    </location>
</feature>
<feature type="compositionally biased region" description="Basic and acidic residues" evidence="1">
    <location>
        <begin position="1247"/>
        <end position="1256"/>
    </location>
</feature>
<comment type="caution">
    <text evidence="3">The sequence shown here is derived from an EMBL/GenBank/DDBJ whole genome shotgun (WGS) entry which is preliminary data.</text>
</comment>
<dbReference type="Proteomes" id="UP001443914">
    <property type="component" value="Unassembled WGS sequence"/>
</dbReference>
<dbReference type="PANTHER" id="PTHR11477:SF37">
    <property type="entry name" value="SPEN PARALOGUE AND ORTHOLOGUE SPOC C-TERMINAL DOMAIN-CONTAINING PROTEIN"/>
    <property type="match status" value="1"/>
</dbReference>
<name>A0AAW1JQL6_SAPOF</name>
<feature type="region of interest" description="Disordered" evidence="1">
    <location>
        <begin position="1071"/>
        <end position="1297"/>
    </location>
</feature>
<dbReference type="PANTHER" id="PTHR11477">
    <property type="entry name" value="TRANSCRIPTION FACTOR S-II ZINC FINGER DOMAIN-CONTAINING PROTEIN"/>
    <property type="match status" value="1"/>
</dbReference>
<evidence type="ECO:0000256" key="1">
    <source>
        <dbReference type="SAM" id="MobiDB-lite"/>
    </source>
</evidence>
<feature type="compositionally biased region" description="Pro residues" evidence="1">
    <location>
        <begin position="1077"/>
        <end position="1086"/>
    </location>
</feature>
<feature type="compositionally biased region" description="Polar residues" evidence="1">
    <location>
        <begin position="842"/>
        <end position="852"/>
    </location>
</feature>
<feature type="compositionally biased region" description="Polar residues" evidence="1">
    <location>
        <begin position="257"/>
        <end position="273"/>
    </location>
</feature>
<feature type="compositionally biased region" description="Polar residues" evidence="1">
    <location>
        <begin position="1203"/>
        <end position="1220"/>
    </location>
</feature>
<gene>
    <name evidence="3" type="ORF">RND81_07G111400</name>
</gene>
<reference evidence="3" key="1">
    <citation type="submission" date="2024-03" db="EMBL/GenBank/DDBJ databases">
        <title>WGS assembly of Saponaria officinalis var. Norfolk2.</title>
        <authorList>
            <person name="Jenkins J."/>
            <person name="Shu S."/>
            <person name="Grimwood J."/>
            <person name="Barry K."/>
            <person name="Goodstein D."/>
            <person name="Schmutz J."/>
            <person name="Leebens-Mack J."/>
            <person name="Osbourn A."/>
        </authorList>
    </citation>
    <scope>NUCLEOTIDE SEQUENCE [LARGE SCALE GENOMIC DNA]</scope>
    <source>
        <strain evidence="3">JIC</strain>
    </source>
</reference>
<feature type="compositionally biased region" description="Basic and acidic residues" evidence="1">
    <location>
        <begin position="1091"/>
        <end position="1105"/>
    </location>
</feature>
<evidence type="ECO:0000259" key="2">
    <source>
        <dbReference type="Pfam" id="PF07744"/>
    </source>
</evidence>
<feature type="compositionally biased region" description="Pro residues" evidence="1">
    <location>
        <begin position="1173"/>
        <end position="1186"/>
    </location>
</feature>
<dbReference type="InterPro" id="IPR012921">
    <property type="entry name" value="SPOC_C"/>
</dbReference>
<dbReference type="GO" id="GO:0005634">
    <property type="term" value="C:nucleus"/>
    <property type="evidence" value="ECO:0007669"/>
    <property type="project" value="TreeGrafter"/>
</dbReference>
<dbReference type="Pfam" id="PF07744">
    <property type="entry name" value="SPOC"/>
    <property type="match status" value="1"/>
</dbReference>
<protein>
    <recommendedName>
        <fullName evidence="2">Spen paralogue and orthologue SPOC C-terminal domain-containing protein</fullName>
    </recommendedName>
</protein>
<feature type="compositionally biased region" description="Pro residues" evidence="1">
    <location>
        <begin position="959"/>
        <end position="968"/>
    </location>
</feature>
<organism evidence="3 4">
    <name type="scientific">Saponaria officinalis</name>
    <name type="common">Common soapwort</name>
    <name type="synonym">Lychnis saponaria</name>
    <dbReference type="NCBI Taxonomy" id="3572"/>
    <lineage>
        <taxon>Eukaryota</taxon>
        <taxon>Viridiplantae</taxon>
        <taxon>Streptophyta</taxon>
        <taxon>Embryophyta</taxon>
        <taxon>Tracheophyta</taxon>
        <taxon>Spermatophyta</taxon>
        <taxon>Magnoliopsida</taxon>
        <taxon>eudicotyledons</taxon>
        <taxon>Gunneridae</taxon>
        <taxon>Pentapetalae</taxon>
        <taxon>Caryophyllales</taxon>
        <taxon>Caryophyllaceae</taxon>
        <taxon>Caryophylleae</taxon>
        <taxon>Saponaria</taxon>
    </lineage>
</organism>